<dbReference type="Gene3D" id="1.25.40.20">
    <property type="entry name" value="Ankyrin repeat-containing domain"/>
    <property type="match status" value="2"/>
</dbReference>
<evidence type="ECO:0000259" key="1">
    <source>
        <dbReference type="PROSITE" id="PS50011"/>
    </source>
</evidence>
<reference evidence="2 3" key="1">
    <citation type="journal article" date="2007" name="Science">
        <title>Genomic minimalism in the early diverging intestinal parasite Giardia lamblia.</title>
        <authorList>
            <person name="Morrison H.G."/>
            <person name="McArthur A.G."/>
            <person name="Gillin F.D."/>
            <person name="Aley S.B."/>
            <person name="Adam R.D."/>
            <person name="Olsen G.J."/>
            <person name="Best A.A."/>
            <person name="Cande W.Z."/>
            <person name="Chen F."/>
            <person name="Cipriano M.J."/>
            <person name="Davids B.J."/>
            <person name="Dawson S.C."/>
            <person name="Elmendorf H.G."/>
            <person name="Hehl A.B."/>
            <person name="Holder M.E."/>
            <person name="Huse S.M."/>
            <person name="Kim U.U."/>
            <person name="Lasek-Nesselquist E."/>
            <person name="Manning G."/>
            <person name="Nigam A."/>
            <person name="Nixon J.E."/>
            <person name="Palm D."/>
            <person name="Passamaneck N.E."/>
            <person name="Prabhu A."/>
            <person name="Reich C.I."/>
            <person name="Reiner D.S."/>
            <person name="Samuelson J."/>
            <person name="Svard S.G."/>
            <person name="Sogin M.L."/>
        </authorList>
    </citation>
    <scope>NUCLEOTIDE SEQUENCE [LARGE SCALE GENOMIC DNA]</scope>
    <source>
        <strain evidence="2 3">WB C6</strain>
    </source>
</reference>
<dbReference type="Pfam" id="PF00069">
    <property type="entry name" value="Pkinase"/>
    <property type="match status" value="1"/>
</dbReference>
<keyword evidence="2" id="KW-0418">Kinase</keyword>
<feature type="domain" description="Protein kinase" evidence="1">
    <location>
        <begin position="1"/>
        <end position="273"/>
    </location>
</feature>
<dbReference type="InterPro" id="IPR011009">
    <property type="entry name" value="Kinase-like_dom_sf"/>
</dbReference>
<evidence type="ECO:0000313" key="3">
    <source>
        <dbReference type="Proteomes" id="UP000001548"/>
    </source>
</evidence>
<protein>
    <submittedName>
        <fullName evidence="2">Kinase, NEK</fullName>
    </submittedName>
</protein>
<sequence>MPEDSHCPNLYTMQRVTFTVSKNTDLCGQDIHNIHFQSLPQGSIDAWRQRLTLYISKPIHPLVMNYAINEESVPEVIQLRLLLPYSPIADTKDQSISMRVRLCWRLIASVAALYSELDKEFLCPAALFDTLPVEELDPAHFSYDKEIDLFRVLLHPRVALEPPRDNICVSSLVVGPCSSPEVLHGGPGSTQSVMWSLGCLLYRICNGSYPFGDDRSQVLPAILSTLGPSALPKRASTLVEKVPLTLRPLVAQLLAYRPSDRPTPTKLLLHPKVCDLLSKVPFASRTLLRSIPIGSLLEPPLDVPQPLVLPSWLQKPLTGRSDGLSSLIENSLESILLDLPDYLPIAHCGFNGMCEGFVLKNRSTGIRVFCKVYRIGDDSVLQNAITEYFAELASISHPYIVPLSFGKISSLNTYAYEAVEAASLHRLSDVVGTLDRGGLCEQKVWSLLIAVVDVLCMLQTRSDGPLCHHAIRPWALYLTQEGDLRLLDTGSALRFAKKLTQPSRCGHLALDKGLDPFTAPELRPGSAQSWVGGSRADLWELAQTICHLCRGDIIACSTLDDAQAHLRGHFLGLSYSDELHGVLAGMLQPDPVARTALSMLATHPCIRQKLRSELVHNTLRRSPLQHAIFSCDEAMVLQRMRTDAGGRDAQGCTALFLAAQRGMHQLLNLLVGAEADIADSRGRTALMAAAANNRVGCIDRLLPFQHGRQDFDGDTALIYAARFWATDALSLLRTEARLQNKRGETALMVAAASNYVEGVEALLLYEARAQTVEGWTALMCAAVVGATAAVCQLVTVEAGLRNNRGRTALIEAVLCGQMASVHVLAPLEHGAIDAAGRCALMYAASRGHTPAIRILCPLEGDVLDPSGCDYRSYGETDCLL</sequence>
<dbReference type="SMART" id="SM00220">
    <property type="entry name" value="S_TKc"/>
    <property type="match status" value="1"/>
</dbReference>
<dbReference type="InterPro" id="IPR036770">
    <property type="entry name" value="Ankyrin_rpt-contain_sf"/>
</dbReference>
<comment type="caution">
    <text evidence="2">The sequence shown here is derived from an EMBL/GenBank/DDBJ whole genome shotgun (WGS) entry which is preliminary data.</text>
</comment>
<keyword evidence="3" id="KW-1185">Reference proteome</keyword>
<dbReference type="GO" id="GO:0005524">
    <property type="term" value="F:ATP binding"/>
    <property type="evidence" value="ECO:0007669"/>
    <property type="project" value="InterPro"/>
</dbReference>
<dbReference type="SUPFAM" id="SSF56112">
    <property type="entry name" value="Protein kinase-like (PK-like)"/>
    <property type="match status" value="2"/>
</dbReference>
<gene>
    <name evidence="2" type="ORF">GL50803_00121517</name>
</gene>
<dbReference type="GO" id="GO:0004672">
    <property type="term" value="F:protein kinase activity"/>
    <property type="evidence" value="ECO:0007669"/>
    <property type="project" value="InterPro"/>
</dbReference>
<evidence type="ECO:0000313" key="2">
    <source>
        <dbReference type="EMBL" id="KAE8303350.1"/>
    </source>
</evidence>
<dbReference type="SMART" id="SM00248">
    <property type="entry name" value="ANK"/>
    <property type="match status" value="7"/>
</dbReference>
<dbReference type="EMBL" id="AACB03000003">
    <property type="protein sequence ID" value="KAE8303350.1"/>
    <property type="molecule type" value="Genomic_DNA"/>
</dbReference>
<dbReference type="InterPro" id="IPR000719">
    <property type="entry name" value="Prot_kinase_dom"/>
</dbReference>
<keyword evidence="2" id="KW-0808">Transferase</keyword>
<dbReference type="PANTHER" id="PTHR24120:SF4">
    <property type="entry name" value="GH07239P"/>
    <property type="match status" value="1"/>
</dbReference>
<dbReference type="InParanoid" id="A0A644F555"/>
<dbReference type="Gene3D" id="1.10.510.10">
    <property type="entry name" value="Transferase(Phosphotransferase) domain 1"/>
    <property type="match status" value="2"/>
</dbReference>
<accession>A0A644F555</accession>
<name>A0A644F555_GIAIC</name>
<dbReference type="InterPro" id="IPR002110">
    <property type="entry name" value="Ankyrin_rpt"/>
</dbReference>
<dbReference type="AlphaFoldDB" id="A0A644F555"/>
<dbReference type="SUPFAM" id="SSF48403">
    <property type="entry name" value="Ankyrin repeat"/>
    <property type="match status" value="1"/>
</dbReference>
<dbReference type="PANTHER" id="PTHR24120">
    <property type="entry name" value="GH07239P"/>
    <property type="match status" value="1"/>
</dbReference>
<dbReference type="PROSITE" id="PS50011">
    <property type="entry name" value="PROTEIN_KINASE_DOM"/>
    <property type="match status" value="2"/>
</dbReference>
<organism evidence="2 3">
    <name type="scientific">Giardia intestinalis (strain ATCC 50803 / WB clone C6)</name>
    <name type="common">Giardia lamblia</name>
    <dbReference type="NCBI Taxonomy" id="184922"/>
    <lineage>
        <taxon>Eukaryota</taxon>
        <taxon>Metamonada</taxon>
        <taxon>Diplomonadida</taxon>
        <taxon>Hexamitidae</taxon>
        <taxon>Giardiinae</taxon>
        <taxon>Giardia</taxon>
    </lineage>
</organism>
<proteinExistence type="predicted"/>
<dbReference type="Proteomes" id="UP000001548">
    <property type="component" value="Unassembled WGS sequence"/>
</dbReference>
<dbReference type="Pfam" id="PF12796">
    <property type="entry name" value="Ank_2"/>
    <property type="match status" value="2"/>
</dbReference>
<feature type="domain" description="Protein kinase" evidence="1">
    <location>
        <begin position="342"/>
        <end position="606"/>
    </location>
</feature>